<proteinExistence type="predicted"/>
<sequence length="329" mass="36840">MLFKDDEVARADALAVRKDSGWYRWTHDTVDVTGADSTALLDKLLVNTVAQCNVGREKYTTMLDDSGGIIDDLMAIRLEENHWWLSTLYGPQMVRWLGEHAEGCDVAFSDITPEIDMFSVQGPRSAEVMDKLLDAPVDELKRFQIVDASIGGISVRVDRGGFTGELGYEIYCSRSDSDQILKLLRDADSRELQTLEVFVRSLPMEKGMALRQDYHHLTPFEANLGWSVHLDKKGDFVGRAALEKAQEVGPRYAFVGVEIERESYEDICQNEIVRKRGIPVGKCRQMIYGYTVGKNIGYAIVDPKRCPLGTKVTIGPNDSPAVIVAPKWC</sequence>
<protein>
    <recommendedName>
        <fullName evidence="6">Aminomethyltransferase</fullName>
    </recommendedName>
</protein>
<evidence type="ECO:0000313" key="4">
    <source>
        <dbReference type="EMBL" id="KUH58510.1"/>
    </source>
</evidence>
<evidence type="ECO:0000313" key="5">
    <source>
        <dbReference type="Proteomes" id="UP000054078"/>
    </source>
</evidence>
<feature type="domain" description="GCVT N-terminal" evidence="2">
    <location>
        <begin position="7"/>
        <end position="232"/>
    </location>
</feature>
<dbReference type="RefSeq" id="WP_059054633.1">
    <property type="nucleotide sequence ID" value="NZ_LOJF01000009.1"/>
</dbReference>
<evidence type="ECO:0008006" key="6">
    <source>
        <dbReference type="Google" id="ProtNLM"/>
    </source>
</evidence>
<dbReference type="GO" id="GO:0005829">
    <property type="term" value="C:cytosol"/>
    <property type="evidence" value="ECO:0007669"/>
    <property type="project" value="TreeGrafter"/>
</dbReference>
<dbReference type="Pfam" id="PF08669">
    <property type="entry name" value="GCV_T_C"/>
    <property type="match status" value="1"/>
</dbReference>
<dbReference type="InterPro" id="IPR028896">
    <property type="entry name" value="GcvT/YgfZ/DmdA"/>
</dbReference>
<keyword evidence="5" id="KW-1185">Reference proteome</keyword>
<dbReference type="Pfam" id="PF01571">
    <property type="entry name" value="GCV_T"/>
    <property type="match status" value="1"/>
</dbReference>
<feature type="domain" description="Aminomethyltransferase C-terminal" evidence="3">
    <location>
        <begin position="254"/>
        <end position="323"/>
    </location>
</feature>
<dbReference type="InterPro" id="IPR029043">
    <property type="entry name" value="GcvT/YgfZ_C"/>
</dbReference>
<dbReference type="PIRSF" id="PIRSF006487">
    <property type="entry name" value="GcvT"/>
    <property type="match status" value="1"/>
</dbReference>
<comment type="caution">
    <text evidence="4">The sequence shown here is derived from an EMBL/GenBank/DDBJ whole genome shotgun (WGS) entry which is preliminary data.</text>
</comment>
<dbReference type="InterPro" id="IPR006222">
    <property type="entry name" value="GCVT_N"/>
</dbReference>
<dbReference type="Gene3D" id="3.30.1360.120">
    <property type="entry name" value="Probable tRNA modification gtpase trme, domain 1"/>
    <property type="match status" value="1"/>
</dbReference>
<dbReference type="Proteomes" id="UP000054078">
    <property type="component" value="Unassembled WGS sequence"/>
</dbReference>
<dbReference type="InterPro" id="IPR027266">
    <property type="entry name" value="TrmE/GcvT-like"/>
</dbReference>
<feature type="binding site" evidence="1">
    <location>
        <position position="169"/>
    </location>
    <ligand>
        <name>substrate</name>
    </ligand>
</feature>
<reference evidence="4 5" key="1">
    <citation type="submission" date="2015-12" db="EMBL/GenBank/DDBJ databases">
        <title>Draft Genome Sequence of Olsenella scatoligenes SK9K4T; a Producer of 3-Methylindole- (skatole) and 4-Methylphenol- (p-cresol) Isolated from Pig Feces.</title>
        <authorList>
            <person name="Li X."/>
            <person name="Borg B."/>
            <person name="Canibe N."/>
        </authorList>
    </citation>
    <scope>NUCLEOTIDE SEQUENCE [LARGE SCALE GENOMIC DNA]</scope>
    <source>
        <strain evidence="4 5">SK9K4</strain>
    </source>
</reference>
<gene>
    <name evidence="4" type="ORF">AUL39_05830</name>
</gene>
<name>A0A100YVM1_TRASO</name>
<dbReference type="PANTHER" id="PTHR43757:SF2">
    <property type="entry name" value="AMINOMETHYLTRANSFERASE, MITOCHONDRIAL"/>
    <property type="match status" value="1"/>
</dbReference>
<accession>A0A100YVM1</accession>
<evidence type="ECO:0000256" key="1">
    <source>
        <dbReference type="PIRSR" id="PIRSR006487-1"/>
    </source>
</evidence>
<dbReference type="OrthoDB" id="9774591at2"/>
<dbReference type="AlphaFoldDB" id="A0A100YVM1"/>
<dbReference type="SUPFAM" id="SSF103025">
    <property type="entry name" value="Folate-binding domain"/>
    <property type="match status" value="1"/>
</dbReference>
<evidence type="ECO:0000259" key="3">
    <source>
        <dbReference type="Pfam" id="PF08669"/>
    </source>
</evidence>
<dbReference type="STRING" id="1299998.AUL39_05830"/>
<dbReference type="EMBL" id="LOJF01000009">
    <property type="protein sequence ID" value="KUH58510.1"/>
    <property type="molecule type" value="Genomic_DNA"/>
</dbReference>
<evidence type="ECO:0000259" key="2">
    <source>
        <dbReference type="Pfam" id="PF01571"/>
    </source>
</evidence>
<dbReference type="InterPro" id="IPR013977">
    <property type="entry name" value="GcvT_C"/>
</dbReference>
<organism evidence="4 5">
    <name type="scientific">Tractidigestivibacter scatoligenes</name>
    <name type="common">Olsenella scatoligenes</name>
    <dbReference type="NCBI Taxonomy" id="1299998"/>
    <lineage>
        <taxon>Bacteria</taxon>
        <taxon>Bacillati</taxon>
        <taxon>Actinomycetota</taxon>
        <taxon>Coriobacteriia</taxon>
        <taxon>Coriobacteriales</taxon>
        <taxon>Atopobiaceae</taxon>
        <taxon>Tractidigestivibacter</taxon>
    </lineage>
</organism>
<dbReference type="SUPFAM" id="SSF101790">
    <property type="entry name" value="Aminomethyltransferase beta-barrel domain"/>
    <property type="match status" value="1"/>
</dbReference>
<dbReference type="PANTHER" id="PTHR43757">
    <property type="entry name" value="AMINOMETHYLTRANSFERASE"/>
    <property type="match status" value="1"/>
</dbReference>